<dbReference type="PIRSF" id="PIRSF005211">
    <property type="entry name" value="Ab_hydro_YheT"/>
    <property type="match status" value="1"/>
</dbReference>
<keyword evidence="7" id="KW-1185">Reference proteome</keyword>
<accession>A0A8J6ITD4</accession>
<evidence type="ECO:0000259" key="5">
    <source>
        <dbReference type="Pfam" id="PF00561"/>
    </source>
</evidence>
<proteinExistence type="inferred from homology"/>
<keyword evidence="3 6" id="KW-0378">Hydrolase</keyword>
<dbReference type="SUPFAM" id="SSF53474">
    <property type="entry name" value="alpha/beta-Hydrolases"/>
    <property type="match status" value="1"/>
</dbReference>
<evidence type="ECO:0000256" key="2">
    <source>
        <dbReference type="ARBA" id="ARBA00022487"/>
    </source>
</evidence>
<dbReference type="PROSITE" id="PS01133">
    <property type="entry name" value="UPF0017"/>
    <property type="match status" value="1"/>
</dbReference>
<dbReference type="InterPro" id="IPR000952">
    <property type="entry name" value="AB_hydrolase_4_CS"/>
</dbReference>
<evidence type="ECO:0000313" key="6">
    <source>
        <dbReference type="EMBL" id="MBC3765944.1"/>
    </source>
</evidence>
<keyword evidence="2" id="KW-0719">Serine esterase</keyword>
<name>A0A8J6ITD4_9ALTE</name>
<evidence type="ECO:0000256" key="4">
    <source>
        <dbReference type="PIRSR" id="PIRSR005211-1"/>
    </source>
</evidence>
<dbReference type="GO" id="GO:0047372">
    <property type="term" value="F:monoacylglycerol lipase activity"/>
    <property type="evidence" value="ECO:0007669"/>
    <property type="project" value="TreeGrafter"/>
</dbReference>
<feature type="active site" description="Charge relay system" evidence="4">
    <location>
        <position position="304"/>
    </location>
</feature>
<feature type="domain" description="AB hydrolase-1" evidence="5">
    <location>
        <begin position="70"/>
        <end position="310"/>
    </location>
</feature>
<dbReference type="EMBL" id="JACNEP010000005">
    <property type="protein sequence ID" value="MBC3765944.1"/>
    <property type="molecule type" value="Genomic_DNA"/>
</dbReference>
<dbReference type="Proteomes" id="UP000601768">
    <property type="component" value="Unassembled WGS sequence"/>
</dbReference>
<protein>
    <submittedName>
        <fullName evidence="6">Hydrolase</fullName>
    </submittedName>
</protein>
<dbReference type="GO" id="GO:0034338">
    <property type="term" value="F:short-chain carboxylesterase activity"/>
    <property type="evidence" value="ECO:0007669"/>
    <property type="project" value="TreeGrafter"/>
</dbReference>
<dbReference type="InterPro" id="IPR000073">
    <property type="entry name" value="AB_hydrolase_1"/>
</dbReference>
<sequence length="331" mass="37513">MTEPQQGKIVKSAFKPAWWARNRHIQTIWPRYLQKRRLVQLTNQRIELEDGDFVDLSWAPKPHNCRGIAVLFHGLEGSARSHYANDMLAVMADNGWHAVMMHFRGCSNEENRLARAYHSGDTADAWQVVTQLKRNSHDLPIVAIGFSLGANMLLKLLGEKPQQNIIDAAVCISPPFQLGKCSDAVNQGFSRLYQHYLLASMQKKLVQKMSKMDFSHSLAVNVDDVMKLNSFREFDDAITSRLHGFSDADDYYLKCSAIAYTRHITTPTLVIHSLDDPFMSRDIVPQAGDLSPTVTIELSEQGGHVGFMQGLPWKPQIWLHQRVPAFLNQFA</sequence>
<evidence type="ECO:0000256" key="1">
    <source>
        <dbReference type="ARBA" id="ARBA00010884"/>
    </source>
</evidence>
<organism evidence="6 7">
    <name type="scientific">Neptunicella marina</name>
    <dbReference type="NCBI Taxonomy" id="2125989"/>
    <lineage>
        <taxon>Bacteria</taxon>
        <taxon>Pseudomonadati</taxon>
        <taxon>Pseudomonadota</taxon>
        <taxon>Gammaproteobacteria</taxon>
        <taxon>Alteromonadales</taxon>
        <taxon>Alteromonadaceae</taxon>
        <taxon>Neptunicella</taxon>
    </lineage>
</organism>
<dbReference type="PANTHER" id="PTHR10794">
    <property type="entry name" value="ABHYDROLASE DOMAIN-CONTAINING PROTEIN"/>
    <property type="match status" value="1"/>
</dbReference>
<comment type="similarity">
    <text evidence="1">Belongs to the AB hydrolase superfamily. AB hydrolase 4 family.</text>
</comment>
<dbReference type="PANTHER" id="PTHR10794:SF94">
    <property type="entry name" value="ESTERASE YHET-RELATED"/>
    <property type="match status" value="1"/>
</dbReference>
<reference evidence="6" key="1">
    <citation type="journal article" date="2018" name="Int. J. Syst. Evol. Microbiol.">
        <title>Neptunicella marina gen. nov., sp. nov., isolated from surface seawater.</title>
        <authorList>
            <person name="Liu X."/>
            <person name="Lai Q."/>
            <person name="Du Y."/>
            <person name="Zhang X."/>
            <person name="Liu Z."/>
            <person name="Sun F."/>
            <person name="Shao Z."/>
        </authorList>
    </citation>
    <scope>NUCLEOTIDE SEQUENCE</scope>
    <source>
        <strain evidence="6">S27-2</strain>
    </source>
</reference>
<dbReference type="Gene3D" id="3.40.50.1820">
    <property type="entry name" value="alpha/beta hydrolase"/>
    <property type="match status" value="1"/>
</dbReference>
<evidence type="ECO:0000256" key="3">
    <source>
        <dbReference type="ARBA" id="ARBA00022801"/>
    </source>
</evidence>
<dbReference type="InterPro" id="IPR029058">
    <property type="entry name" value="AB_hydrolase_fold"/>
</dbReference>
<feature type="active site" description="Charge relay system" evidence="4">
    <location>
        <position position="276"/>
    </location>
</feature>
<dbReference type="NCBIfam" id="NF008218">
    <property type="entry name" value="PRK10985.1"/>
    <property type="match status" value="1"/>
</dbReference>
<dbReference type="InterPro" id="IPR050960">
    <property type="entry name" value="AB_hydrolase_4_sf"/>
</dbReference>
<dbReference type="InterPro" id="IPR012020">
    <property type="entry name" value="ABHD4"/>
</dbReference>
<evidence type="ECO:0000313" key="7">
    <source>
        <dbReference type="Proteomes" id="UP000601768"/>
    </source>
</evidence>
<feature type="active site" description="Charge relay system" evidence="4">
    <location>
        <position position="147"/>
    </location>
</feature>
<comment type="caution">
    <text evidence="6">The sequence shown here is derived from an EMBL/GenBank/DDBJ whole genome shotgun (WGS) entry which is preliminary data.</text>
</comment>
<gene>
    <name evidence="6" type="ORF">H8B19_08645</name>
</gene>
<dbReference type="Pfam" id="PF00561">
    <property type="entry name" value="Abhydrolase_1"/>
    <property type="match status" value="1"/>
</dbReference>
<reference evidence="6" key="2">
    <citation type="submission" date="2020-08" db="EMBL/GenBank/DDBJ databases">
        <authorList>
            <person name="Lai Q."/>
        </authorList>
    </citation>
    <scope>NUCLEOTIDE SEQUENCE</scope>
    <source>
        <strain evidence="6">S27-2</strain>
    </source>
</reference>
<dbReference type="RefSeq" id="WP_186506397.1">
    <property type="nucleotide sequence ID" value="NZ_JACNEP010000005.1"/>
</dbReference>
<dbReference type="AlphaFoldDB" id="A0A8J6ITD4"/>